<reference evidence="3 4" key="1">
    <citation type="journal article" date="2015" name="Stand. Genomic Sci.">
        <title>Genomic Encyclopedia of Bacterial and Archaeal Type Strains, Phase III: the genomes of soil and plant-associated and newly described type strains.</title>
        <authorList>
            <person name="Whitman W.B."/>
            <person name="Woyke T."/>
            <person name="Klenk H.P."/>
            <person name="Zhou Y."/>
            <person name="Lilburn T.G."/>
            <person name="Beck B.J."/>
            <person name="De Vos P."/>
            <person name="Vandamme P."/>
            <person name="Eisen J.A."/>
            <person name="Garrity G."/>
            <person name="Hugenholtz P."/>
            <person name="Kyrpides N.C."/>
        </authorList>
    </citation>
    <scope>NUCLEOTIDE SEQUENCE [LARGE SCALE GENOMIC DNA]</scope>
    <source>
        <strain evidence="3 4">CGMCC 1.10821</strain>
    </source>
</reference>
<protein>
    <recommendedName>
        <fullName evidence="5">Secreted protein</fullName>
    </recommendedName>
</protein>
<evidence type="ECO:0000313" key="4">
    <source>
        <dbReference type="Proteomes" id="UP000315167"/>
    </source>
</evidence>
<keyword evidence="4" id="KW-1185">Reference proteome</keyword>
<organism evidence="3 4">
    <name type="scientific">Luteimonas cucumeris</name>
    <dbReference type="NCBI Taxonomy" id="985012"/>
    <lineage>
        <taxon>Bacteria</taxon>
        <taxon>Pseudomonadati</taxon>
        <taxon>Pseudomonadota</taxon>
        <taxon>Gammaproteobacteria</taxon>
        <taxon>Lysobacterales</taxon>
        <taxon>Lysobacteraceae</taxon>
        <taxon>Luteimonas</taxon>
    </lineage>
</organism>
<feature type="region of interest" description="Disordered" evidence="1">
    <location>
        <begin position="141"/>
        <end position="167"/>
    </location>
</feature>
<keyword evidence="2" id="KW-0732">Signal</keyword>
<evidence type="ECO:0000313" key="3">
    <source>
        <dbReference type="EMBL" id="TWI00941.1"/>
    </source>
</evidence>
<dbReference type="Proteomes" id="UP000315167">
    <property type="component" value="Unassembled WGS sequence"/>
</dbReference>
<sequence length="167" mass="17799">MRKLSIASLLLLACGVAQAQNPDCAAIRAPQAMPLRPTVLAPISSELFATRSQLGAPSGVLAQAYDETMSVDVVLLRLRVQGCNVANATPAPSALDPNNPSVYKPKTQFDNTPYRFNMTQNGKRMTADDFDAWLKATGYSAGRRAQTTPPPVEAPKASPDGAVQKTE</sequence>
<feature type="signal peptide" evidence="2">
    <location>
        <begin position="1"/>
        <end position="19"/>
    </location>
</feature>
<evidence type="ECO:0000256" key="1">
    <source>
        <dbReference type="SAM" id="MobiDB-lite"/>
    </source>
</evidence>
<evidence type="ECO:0008006" key="5">
    <source>
        <dbReference type="Google" id="ProtNLM"/>
    </source>
</evidence>
<evidence type="ECO:0000256" key="2">
    <source>
        <dbReference type="SAM" id="SignalP"/>
    </source>
</evidence>
<dbReference type="AlphaFoldDB" id="A0A562KZW2"/>
<dbReference type="EMBL" id="VLKN01000006">
    <property type="protein sequence ID" value="TWI00941.1"/>
    <property type="molecule type" value="Genomic_DNA"/>
</dbReference>
<proteinExistence type="predicted"/>
<comment type="caution">
    <text evidence="3">The sequence shown here is derived from an EMBL/GenBank/DDBJ whole genome shotgun (WGS) entry which is preliminary data.</text>
</comment>
<gene>
    <name evidence="3" type="ORF">IP90_02563</name>
</gene>
<feature type="chain" id="PRO_5022200933" description="Secreted protein" evidence="2">
    <location>
        <begin position="20"/>
        <end position="167"/>
    </location>
</feature>
<accession>A0A562KZW2</accession>
<name>A0A562KZW2_9GAMM</name>